<dbReference type="EMBL" id="CP081303">
    <property type="protein sequence ID" value="QZE13625.1"/>
    <property type="molecule type" value="Genomic_DNA"/>
</dbReference>
<gene>
    <name evidence="1" type="ORF">K4L44_13775</name>
</gene>
<proteinExistence type="predicted"/>
<organism evidence="1 2">
    <name type="scientific">Halosquirtibacter laminarini</name>
    <dbReference type="NCBI Taxonomy" id="3374600"/>
    <lineage>
        <taxon>Bacteria</taxon>
        <taxon>Pseudomonadati</taxon>
        <taxon>Bacteroidota</taxon>
        <taxon>Bacteroidia</taxon>
        <taxon>Marinilabiliales</taxon>
        <taxon>Prolixibacteraceae</taxon>
        <taxon>Halosquirtibacter</taxon>
    </lineage>
</organism>
<protein>
    <submittedName>
        <fullName evidence="1">ISL3 family transposase</fullName>
    </submittedName>
</protein>
<evidence type="ECO:0000313" key="2">
    <source>
        <dbReference type="Proteomes" id="UP000826212"/>
    </source>
</evidence>
<reference evidence="1" key="1">
    <citation type="submission" date="2021-08" db="EMBL/GenBank/DDBJ databases">
        <title>Novel anaerobic bacterium isolated from sea squirt in East Sea, Republic of Korea.</title>
        <authorList>
            <person name="Nguyen T.H."/>
            <person name="Li Z."/>
            <person name="Lee Y.-J."/>
            <person name="Ko J."/>
            <person name="Kim S.-G."/>
        </authorList>
    </citation>
    <scope>NUCLEOTIDE SEQUENCE</scope>
    <source>
        <strain evidence="1">KCTC 25031</strain>
    </source>
</reference>
<evidence type="ECO:0000313" key="1">
    <source>
        <dbReference type="EMBL" id="QZE13625.1"/>
    </source>
</evidence>
<sequence length="404" mass="47123">MNTSSIYHCLGLQDQQLLSTTYVGDTIQLKVKTKKDKLRCSRCKRLHVICCGVVTRSFKGPMIGKKKSVIIIDVQRLYCKKCKIVRQKHLRFAKEQKSYIRSLEKMVLLLSSHMTIQSISRLLDLNWNIVKEIIKSHLKSKYHSPRLKGVKHIAIDEFAVKKGHVYMTCVYDLDKGVVLHVGKGKGSETLVPFWKRIKINKVQIESVAIDMSPAYILSVKTNAPKATMVFDHFHIIKKLNETISKIRRDLYNKEKDKVIKKNLKGSRWLLLKNSENLNLEKEEDSRLEKALETNTTLFYAYYLKEELRELWNQNNIGDASKFLKQWIEEVNETEIPQLKKMVELLIKHKTGVLNWYKCHISTGPLEGINNKIKTIKRQAYGYRDLDFFMLRIKAIHQNIYAKDG</sequence>
<name>A0AC61NMW1_9BACT</name>
<dbReference type="Proteomes" id="UP000826212">
    <property type="component" value="Chromosome"/>
</dbReference>
<keyword evidence="2" id="KW-1185">Reference proteome</keyword>
<accession>A0AC61NMW1</accession>